<dbReference type="PROSITE" id="PS51903">
    <property type="entry name" value="CLP_R"/>
    <property type="match status" value="1"/>
</dbReference>
<gene>
    <name evidence="3" type="ORF">GPZ80_27720</name>
</gene>
<keyword evidence="3" id="KW-0067">ATP-binding</keyword>
<dbReference type="InterPro" id="IPR036628">
    <property type="entry name" value="Clp_N_dom_sf"/>
</dbReference>
<dbReference type="InterPro" id="IPR004176">
    <property type="entry name" value="Clp_R_N"/>
</dbReference>
<protein>
    <submittedName>
        <fullName evidence="3">ATP-dependent Clp protease ATP-binding subunit</fullName>
    </submittedName>
</protein>
<dbReference type="Gene3D" id="1.10.1780.10">
    <property type="entry name" value="Clp, N-terminal domain"/>
    <property type="match status" value="1"/>
</dbReference>
<comment type="caution">
    <text evidence="3">The sequence shown here is derived from an EMBL/GenBank/DDBJ whole genome shotgun (WGS) entry which is preliminary data.</text>
</comment>
<evidence type="ECO:0000259" key="2">
    <source>
        <dbReference type="PROSITE" id="PS51903"/>
    </source>
</evidence>
<dbReference type="GO" id="GO:0008233">
    <property type="term" value="F:peptidase activity"/>
    <property type="evidence" value="ECO:0007669"/>
    <property type="project" value="UniProtKB-KW"/>
</dbReference>
<keyword evidence="1" id="KW-0677">Repeat</keyword>
<dbReference type="PANTHER" id="PTHR47016:SF5">
    <property type="entry name" value="CLP DOMAIN SUPERFAMILY PROTEIN"/>
    <property type="match status" value="1"/>
</dbReference>
<feature type="domain" description="Clp R" evidence="2">
    <location>
        <begin position="85"/>
        <end position="222"/>
    </location>
</feature>
<evidence type="ECO:0000256" key="1">
    <source>
        <dbReference type="PROSITE-ProRule" id="PRU01251"/>
    </source>
</evidence>
<dbReference type="SUPFAM" id="SSF81923">
    <property type="entry name" value="Double Clp-N motif"/>
    <property type="match status" value="1"/>
</dbReference>
<dbReference type="Pfam" id="PF02861">
    <property type="entry name" value="Clp_N"/>
    <property type="match status" value="1"/>
</dbReference>
<dbReference type="EMBL" id="JABVED010000022">
    <property type="protein sequence ID" value="MBC6450957.1"/>
    <property type="molecule type" value="Genomic_DNA"/>
</dbReference>
<name>A0ABR7LEG7_9PSEU</name>
<organism evidence="3 4">
    <name type="scientific">Actinokineospora xionganensis</name>
    <dbReference type="NCBI Taxonomy" id="2684470"/>
    <lineage>
        <taxon>Bacteria</taxon>
        <taxon>Bacillati</taxon>
        <taxon>Actinomycetota</taxon>
        <taxon>Actinomycetes</taxon>
        <taxon>Pseudonocardiales</taxon>
        <taxon>Pseudonocardiaceae</taxon>
        <taxon>Actinokineospora</taxon>
    </lineage>
</organism>
<keyword evidence="3" id="KW-0547">Nucleotide-binding</keyword>
<dbReference type="RefSeq" id="WP_187224038.1">
    <property type="nucleotide sequence ID" value="NZ_JABVED010000022.1"/>
</dbReference>
<keyword evidence="3" id="KW-0645">Protease</keyword>
<proteinExistence type="predicted"/>
<keyword evidence="4" id="KW-1185">Reference proteome</keyword>
<dbReference type="InterPro" id="IPR044217">
    <property type="entry name" value="CLPT1/2"/>
</dbReference>
<accession>A0ABR7LEG7</accession>
<evidence type="ECO:0000313" key="3">
    <source>
        <dbReference type="EMBL" id="MBC6450957.1"/>
    </source>
</evidence>
<dbReference type="GO" id="GO:0006508">
    <property type="term" value="P:proteolysis"/>
    <property type="evidence" value="ECO:0007669"/>
    <property type="project" value="UniProtKB-KW"/>
</dbReference>
<dbReference type="PANTHER" id="PTHR47016">
    <property type="entry name" value="ATP-DEPENDENT CLP PROTEASE ATP-BINDING SUBUNIT CLPT1, CHLOROPLASTIC"/>
    <property type="match status" value="1"/>
</dbReference>
<reference evidence="3 4" key="1">
    <citation type="submission" date="2020-06" db="EMBL/GenBank/DDBJ databases">
        <title>Actinokineospora xiongansis sp. nov., isolated from soil of Baiyangdian.</title>
        <authorList>
            <person name="Zhang X."/>
        </authorList>
    </citation>
    <scope>NUCLEOTIDE SEQUENCE [LARGE SCALE GENOMIC DNA]</scope>
    <source>
        <strain evidence="3 4">HBU206404</strain>
    </source>
</reference>
<sequence length="222" mass="24046">MTMPRLDDLIGAIRTTYSDENPLGQLSAAVIAAEYLGEISDHLIGHFVDQARRSGASWTEIGKSMGVTKQAAQKRFVSKDDPNMFARFTDKAKQSVMAAQTEAQQSKRSRIYPEHLLLGLLSAPASLAMKALADQGVDADKIRSGVVLPEAGDAEPGPLVEFSPASKKALELSVRESLRLSHNYVGTEHLLLALFEIDDSPLPALGADREKAEDYLTKALAK</sequence>
<keyword evidence="3" id="KW-0378">Hydrolase</keyword>
<dbReference type="GO" id="GO:0005524">
    <property type="term" value="F:ATP binding"/>
    <property type="evidence" value="ECO:0007669"/>
    <property type="project" value="UniProtKB-KW"/>
</dbReference>
<dbReference type="Proteomes" id="UP000734823">
    <property type="component" value="Unassembled WGS sequence"/>
</dbReference>
<evidence type="ECO:0000313" key="4">
    <source>
        <dbReference type="Proteomes" id="UP000734823"/>
    </source>
</evidence>